<comment type="caution">
    <text evidence="1">The sequence shown here is derived from an EMBL/GenBank/DDBJ whole genome shotgun (WGS) entry which is preliminary data.</text>
</comment>
<gene>
    <name evidence="1" type="ORF">MILVUS5_LOCUS11870</name>
</gene>
<reference evidence="1" key="1">
    <citation type="submission" date="2023-10" db="EMBL/GenBank/DDBJ databases">
        <authorList>
            <person name="Rodriguez Cubillos JULIANA M."/>
            <person name="De Vega J."/>
        </authorList>
    </citation>
    <scope>NUCLEOTIDE SEQUENCE</scope>
</reference>
<accession>A0ACB0JDT0</accession>
<keyword evidence="2" id="KW-1185">Reference proteome</keyword>
<evidence type="ECO:0000313" key="1">
    <source>
        <dbReference type="EMBL" id="CAJ2642395.1"/>
    </source>
</evidence>
<evidence type="ECO:0000313" key="2">
    <source>
        <dbReference type="Proteomes" id="UP001177021"/>
    </source>
</evidence>
<sequence length="78" mass="9063">MSDPMRSARQLGKTLSSCKSYIQMKLETKIEHIHTHLEKLHMVLSSQEQVPVLVHECLNNLFSLNKQAILLYLVSHEY</sequence>
<protein>
    <submittedName>
        <fullName evidence="1">Uncharacterized protein</fullName>
    </submittedName>
</protein>
<dbReference type="EMBL" id="CASHSV030000024">
    <property type="protein sequence ID" value="CAJ2642395.1"/>
    <property type="molecule type" value="Genomic_DNA"/>
</dbReference>
<proteinExistence type="predicted"/>
<dbReference type="Proteomes" id="UP001177021">
    <property type="component" value="Unassembled WGS sequence"/>
</dbReference>
<name>A0ACB0JDT0_TRIPR</name>
<organism evidence="1 2">
    <name type="scientific">Trifolium pratense</name>
    <name type="common">Red clover</name>
    <dbReference type="NCBI Taxonomy" id="57577"/>
    <lineage>
        <taxon>Eukaryota</taxon>
        <taxon>Viridiplantae</taxon>
        <taxon>Streptophyta</taxon>
        <taxon>Embryophyta</taxon>
        <taxon>Tracheophyta</taxon>
        <taxon>Spermatophyta</taxon>
        <taxon>Magnoliopsida</taxon>
        <taxon>eudicotyledons</taxon>
        <taxon>Gunneridae</taxon>
        <taxon>Pentapetalae</taxon>
        <taxon>rosids</taxon>
        <taxon>fabids</taxon>
        <taxon>Fabales</taxon>
        <taxon>Fabaceae</taxon>
        <taxon>Papilionoideae</taxon>
        <taxon>50 kb inversion clade</taxon>
        <taxon>NPAAA clade</taxon>
        <taxon>Hologalegina</taxon>
        <taxon>IRL clade</taxon>
        <taxon>Trifolieae</taxon>
        <taxon>Trifolium</taxon>
    </lineage>
</organism>